<dbReference type="STRING" id="1122192.SAMN02745673_03214"/>
<keyword evidence="4" id="KW-1185">Reference proteome</keyword>
<organism evidence="3 4">
    <name type="scientific">Marinactinospora thermotolerans DSM 45154</name>
    <dbReference type="NCBI Taxonomy" id="1122192"/>
    <lineage>
        <taxon>Bacteria</taxon>
        <taxon>Bacillati</taxon>
        <taxon>Actinomycetota</taxon>
        <taxon>Actinomycetes</taxon>
        <taxon>Streptosporangiales</taxon>
        <taxon>Nocardiopsidaceae</taxon>
        <taxon>Marinactinospora</taxon>
    </lineage>
</organism>
<feature type="transmembrane region" description="Helical" evidence="1">
    <location>
        <begin position="106"/>
        <end position="125"/>
    </location>
</feature>
<feature type="transmembrane region" description="Helical" evidence="1">
    <location>
        <begin position="74"/>
        <end position="94"/>
    </location>
</feature>
<dbReference type="Pfam" id="PF03703">
    <property type="entry name" value="bPH_2"/>
    <property type="match status" value="1"/>
</dbReference>
<protein>
    <recommendedName>
        <fullName evidence="2">YdbS-like PH domain-containing protein</fullName>
    </recommendedName>
</protein>
<keyword evidence="1" id="KW-0812">Transmembrane</keyword>
<reference evidence="3 4" key="1">
    <citation type="submission" date="2017-02" db="EMBL/GenBank/DDBJ databases">
        <authorList>
            <person name="Peterson S.W."/>
        </authorList>
    </citation>
    <scope>NUCLEOTIDE SEQUENCE [LARGE SCALE GENOMIC DNA]</scope>
    <source>
        <strain evidence="3 4">DSM 45154</strain>
    </source>
</reference>
<dbReference type="EMBL" id="FUWS01000008">
    <property type="protein sequence ID" value="SKA23402.1"/>
    <property type="molecule type" value="Genomic_DNA"/>
</dbReference>
<evidence type="ECO:0000259" key="2">
    <source>
        <dbReference type="Pfam" id="PF03703"/>
    </source>
</evidence>
<accession>A0A1T4S5C1</accession>
<evidence type="ECO:0000313" key="4">
    <source>
        <dbReference type="Proteomes" id="UP000190637"/>
    </source>
</evidence>
<dbReference type="PANTHER" id="PTHR34473">
    <property type="entry name" value="UPF0699 TRANSMEMBRANE PROTEIN YDBS"/>
    <property type="match status" value="1"/>
</dbReference>
<dbReference type="Proteomes" id="UP000190637">
    <property type="component" value="Unassembled WGS sequence"/>
</dbReference>
<feature type="domain" description="YdbS-like PH" evidence="2">
    <location>
        <begin position="130"/>
        <end position="207"/>
    </location>
</feature>
<dbReference type="OrthoDB" id="3730669at2"/>
<dbReference type="PANTHER" id="PTHR34473:SF3">
    <property type="entry name" value="TRANSMEMBRANE PROTEIN-RELATED"/>
    <property type="match status" value="1"/>
</dbReference>
<name>A0A1T4S5C1_9ACTN</name>
<evidence type="ECO:0000256" key="1">
    <source>
        <dbReference type="SAM" id="Phobius"/>
    </source>
</evidence>
<keyword evidence="1" id="KW-1133">Transmembrane helix</keyword>
<gene>
    <name evidence="3" type="ORF">SAMN02745673_03214</name>
</gene>
<keyword evidence="1" id="KW-0472">Membrane</keyword>
<sequence length="220" mass="24361">MGSGTGCGLQRRAGEAGVGGAKRWGRTVAAAGPAGQAGTGAPHPRLTRVKTATLRPPRNRVSPRAVHVWTVRRAMGALIMTAGLAALVWAAWYFEWSWIPAPIAERLWWIPTLYGIYQVAATLVVPRWRYRVHRWEIAADVVYTRVGWLNRHWQLVPVGRIQTVDHTQDWLERLFGVATLVFQTASHEGSSRIEGLDAAQARQLSEELAARAGELRDDAT</sequence>
<proteinExistence type="predicted"/>
<evidence type="ECO:0000313" key="3">
    <source>
        <dbReference type="EMBL" id="SKA23402.1"/>
    </source>
</evidence>
<dbReference type="AlphaFoldDB" id="A0A1T4S5C1"/>
<dbReference type="InterPro" id="IPR005182">
    <property type="entry name" value="YdbS-like_PH"/>
</dbReference>